<dbReference type="OMA" id="DYFAVVK"/>
<keyword evidence="2" id="KW-0689">Ribosomal protein</keyword>
<dbReference type="PANTHER" id="PTHR21349">
    <property type="entry name" value="50S RIBOSOMAL PROTEIN L21"/>
    <property type="match status" value="1"/>
</dbReference>
<dbReference type="HAMAP" id="MF_01363">
    <property type="entry name" value="Ribosomal_bL21"/>
    <property type="match status" value="1"/>
</dbReference>
<evidence type="ECO:0000256" key="2">
    <source>
        <dbReference type="ARBA" id="ARBA00022980"/>
    </source>
</evidence>
<dbReference type="PANTHER" id="PTHR21349:SF0">
    <property type="entry name" value="LARGE RIBOSOMAL SUBUNIT PROTEIN BL21M"/>
    <property type="match status" value="1"/>
</dbReference>
<dbReference type="AlphaFoldDB" id="L1IPF9"/>
<dbReference type="STRING" id="905079.L1IPF9"/>
<dbReference type="PaxDb" id="55529-EKX38176"/>
<dbReference type="RefSeq" id="XP_005825156.1">
    <property type="nucleotide sequence ID" value="XM_005825099.1"/>
</dbReference>
<keyword evidence="7" id="KW-1185">Reference proteome</keyword>
<gene>
    <name evidence="5" type="ORF">GUITHDRAFT_77442</name>
</gene>
<sequence length="141" mass="15550">MVPNFPLARDLSSAAASQVPASDEDGTAPIAQPVARCFAIVEILGKQYKVTEGDRITTESMIEKIPGDEITFDKVLMLGSKEKTLLGQPYLADASVKVIVEQQTLAPKVYIFKMKRRKNMKRMKGFRASVTSCRVVQINGM</sequence>
<dbReference type="eggNOG" id="KOG1686">
    <property type="taxonomic scope" value="Eukaryota"/>
</dbReference>
<reference evidence="5 7" key="1">
    <citation type="journal article" date="2012" name="Nature">
        <title>Algal genomes reveal evolutionary mosaicism and the fate of nucleomorphs.</title>
        <authorList>
            <consortium name="DOE Joint Genome Institute"/>
            <person name="Curtis B.A."/>
            <person name="Tanifuji G."/>
            <person name="Burki F."/>
            <person name="Gruber A."/>
            <person name="Irimia M."/>
            <person name="Maruyama S."/>
            <person name="Arias M.C."/>
            <person name="Ball S.G."/>
            <person name="Gile G.H."/>
            <person name="Hirakawa Y."/>
            <person name="Hopkins J.F."/>
            <person name="Kuo A."/>
            <person name="Rensing S.A."/>
            <person name="Schmutz J."/>
            <person name="Symeonidi A."/>
            <person name="Elias M."/>
            <person name="Eveleigh R.J."/>
            <person name="Herman E.K."/>
            <person name="Klute M.J."/>
            <person name="Nakayama T."/>
            <person name="Obornik M."/>
            <person name="Reyes-Prieto A."/>
            <person name="Armbrust E.V."/>
            <person name="Aves S.J."/>
            <person name="Beiko R.G."/>
            <person name="Coutinho P."/>
            <person name="Dacks J.B."/>
            <person name="Durnford D.G."/>
            <person name="Fast N.M."/>
            <person name="Green B.R."/>
            <person name="Grisdale C.J."/>
            <person name="Hempel F."/>
            <person name="Henrissat B."/>
            <person name="Hoppner M.P."/>
            <person name="Ishida K."/>
            <person name="Kim E."/>
            <person name="Koreny L."/>
            <person name="Kroth P.G."/>
            <person name="Liu Y."/>
            <person name="Malik S.B."/>
            <person name="Maier U.G."/>
            <person name="McRose D."/>
            <person name="Mock T."/>
            <person name="Neilson J.A."/>
            <person name="Onodera N.T."/>
            <person name="Poole A.M."/>
            <person name="Pritham E.J."/>
            <person name="Richards T.A."/>
            <person name="Rocap G."/>
            <person name="Roy S.W."/>
            <person name="Sarai C."/>
            <person name="Schaack S."/>
            <person name="Shirato S."/>
            <person name="Slamovits C.H."/>
            <person name="Spencer D.F."/>
            <person name="Suzuki S."/>
            <person name="Worden A.Z."/>
            <person name="Zauner S."/>
            <person name="Barry K."/>
            <person name="Bell C."/>
            <person name="Bharti A.K."/>
            <person name="Crow J.A."/>
            <person name="Grimwood J."/>
            <person name="Kramer R."/>
            <person name="Lindquist E."/>
            <person name="Lucas S."/>
            <person name="Salamov A."/>
            <person name="McFadden G.I."/>
            <person name="Lane C.E."/>
            <person name="Keeling P.J."/>
            <person name="Gray M.W."/>
            <person name="Grigoriev I.V."/>
            <person name="Archibald J.M."/>
        </authorList>
    </citation>
    <scope>NUCLEOTIDE SEQUENCE</scope>
    <source>
        <strain evidence="5 7">CCMP2712</strain>
    </source>
</reference>
<organism evidence="5">
    <name type="scientific">Guillardia theta (strain CCMP2712)</name>
    <name type="common">Cryptophyte</name>
    <dbReference type="NCBI Taxonomy" id="905079"/>
    <lineage>
        <taxon>Eukaryota</taxon>
        <taxon>Cryptophyceae</taxon>
        <taxon>Pyrenomonadales</taxon>
        <taxon>Geminigeraceae</taxon>
        <taxon>Guillardia</taxon>
    </lineage>
</organism>
<accession>L1IPF9</accession>
<dbReference type="OrthoDB" id="5994at2759"/>
<dbReference type="InterPro" id="IPR028909">
    <property type="entry name" value="bL21-like"/>
</dbReference>
<dbReference type="InterPro" id="IPR036164">
    <property type="entry name" value="bL21-like_sf"/>
</dbReference>
<dbReference type="HOGENOM" id="CLU_061463_3_0_1"/>
<proteinExistence type="inferred from homology"/>
<evidence type="ECO:0000256" key="3">
    <source>
        <dbReference type="ARBA" id="ARBA00023274"/>
    </source>
</evidence>
<dbReference type="NCBIfam" id="TIGR00061">
    <property type="entry name" value="L21"/>
    <property type="match status" value="1"/>
</dbReference>
<evidence type="ECO:0000313" key="5">
    <source>
        <dbReference type="EMBL" id="EKX38176.1"/>
    </source>
</evidence>
<dbReference type="SUPFAM" id="SSF141091">
    <property type="entry name" value="L21p-like"/>
    <property type="match status" value="1"/>
</dbReference>
<dbReference type="Proteomes" id="UP000011087">
    <property type="component" value="Unassembled WGS sequence"/>
</dbReference>
<dbReference type="GeneID" id="17294869"/>
<dbReference type="GO" id="GO:0003723">
    <property type="term" value="F:RNA binding"/>
    <property type="evidence" value="ECO:0007669"/>
    <property type="project" value="InterPro"/>
</dbReference>
<keyword evidence="3" id="KW-0687">Ribonucleoprotein</keyword>
<dbReference type="InterPro" id="IPR001787">
    <property type="entry name" value="Ribosomal_bL21"/>
</dbReference>
<evidence type="ECO:0000256" key="4">
    <source>
        <dbReference type="ARBA" id="ARBA00044129"/>
    </source>
</evidence>
<evidence type="ECO:0000313" key="7">
    <source>
        <dbReference type="Proteomes" id="UP000011087"/>
    </source>
</evidence>
<protein>
    <recommendedName>
        <fullName evidence="4">Large ribosomal subunit protein bL21m</fullName>
    </recommendedName>
</protein>
<dbReference type="GO" id="GO:0003735">
    <property type="term" value="F:structural constituent of ribosome"/>
    <property type="evidence" value="ECO:0007669"/>
    <property type="project" value="InterPro"/>
</dbReference>
<dbReference type="EMBL" id="JH993051">
    <property type="protein sequence ID" value="EKX38176.1"/>
    <property type="molecule type" value="Genomic_DNA"/>
</dbReference>
<comment type="similarity">
    <text evidence="1">Belongs to the bacterial ribosomal protein bL21 family.</text>
</comment>
<reference evidence="7" key="2">
    <citation type="submission" date="2012-11" db="EMBL/GenBank/DDBJ databases">
        <authorList>
            <person name="Kuo A."/>
            <person name="Curtis B.A."/>
            <person name="Tanifuji G."/>
            <person name="Burki F."/>
            <person name="Gruber A."/>
            <person name="Irimia M."/>
            <person name="Maruyama S."/>
            <person name="Arias M.C."/>
            <person name="Ball S.G."/>
            <person name="Gile G.H."/>
            <person name="Hirakawa Y."/>
            <person name="Hopkins J.F."/>
            <person name="Rensing S.A."/>
            <person name="Schmutz J."/>
            <person name="Symeonidi A."/>
            <person name="Elias M."/>
            <person name="Eveleigh R.J."/>
            <person name="Herman E.K."/>
            <person name="Klute M.J."/>
            <person name="Nakayama T."/>
            <person name="Obornik M."/>
            <person name="Reyes-Prieto A."/>
            <person name="Armbrust E.V."/>
            <person name="Aves S.J."/>
            <person name="Beiko R.G."/>
            <person name="Coutinho P."/>
            <person name="Dacks J.B."/>
            <person name="Durnford D.G."/>
            <person name="Fast N.M."/>
            <person name="Green B.R."/>
            <person name="Grisdale C."/>
            <person name="Hempe F."/>
            <person name="Henrissat B."/>
            <person name="Hoppner M.P."/>
            <person name="Ishida K.-I."/>
            <person name="Kim E."/>
            <person name="Koreny L."/>
            <person name="Kroth P.G."/>
            <person name="Liu Y."/>
            <person name="Malik S.-B."/>
            <person name="Maier U.G."/>
            <person name="McRose D."/>
            <person name="Mock T."/>
            <person name="Neilson J.A."/>
            <person name="Onodera N.T."/>
            <person name="Poole A.M."/>
            <person name="Pritham E.J."/>
            <person name="Richards T.A."/>
            <person name="Rocap G."/>
            <person name="Roy S.W."/>
            <person name="Sarai C."/>
            <person name="Schaack S."/>
            <person name="Shirato S."/>
            <person name="Slamovits C.H."/>
            <person name="Spencer D.F."/>
            <person name="Suzuki S."/>
            <person name="Worden A.Z."/>
            <person name="Zauner S."/>
            <person name="Barry K."/>
            <person name="Bell C."/>
            <person name="Bharti A.K."/>
            <person name="Crow J.A."/>
            <person name="Grimwood J."/>
            <person name="Kramer R."/>
            <person name="Lindquist E."/>
            <person name="Lucas S."/>
            <person name="Salamov A."/>
            <person name="McFadden G.I."/>
            <person name="Lane C.E."/>
            <person name="Keeling P.J."/>
            <person name="Gray M.W."/>
            <person name="Grigoriev I.V."/>
            <person name="Archibald J.M."/>
        </authorList>
    </citation>
    <scope>NUCLEOTIDE SEQUENCE</scope>
    <source>
        <strain evidence="7">CCMP2712</strain>
    </source>
</reference>
<evidence type="ECO:0000256" key="1">
    <source>
        <dbReference type="ARBA" id="ARBA00008563"/>
    </source>
</evidence>
<dbReference type="GO" id="GO:0006412">
    <property type="term" value="P:translation"/>
    <property type="evidence" value="ECO:0007669"/>
    <property type="project" value="InterPro"/>
</dbReference>
<dbReference type="GO" id="GO:0005762">
    <property type="term" value="C:mitochondrial large ribosomal subunit"/>
    <property type="evidence" value="ECO:0007669"/>
    <property type="project" value="TreeGrafter"/>
</dbReference>
<dbReference type="KEGG" id="gtt:GUITHDRAFT_77442"/>
<reference evidence="6" key="3">
    <citation type="submission" date="2016-03" db="UniProtKB">
        <authorList>
            <consortium name="EnsemblProtists"/>
        </authorList>
    </citation>
    <scope>IDENTIFICATION</scope>
</reference>
<dbReference type="EnsemblProtists" id="EKX38176">
    <property type="protein sequence ID" value="EKX38176"/>
    <property type="gene ID" value="GUITHDRAFT_77442"/>
</dbReference>
<dbReference type="Pfam" id="PF00829">
    <property type="entry name" value="Ribosomal_L21p"/>
    <property type="match status" value="1"/>
</dbReference>
<evidence type="ECO:0000313" key="6">
    <source>
        <dbReference type="EnsemblProtists" id="EKX38176"/>
    </source>
</evidence>
<name>L1IPF9_GUITC</name>